<dbReference type="KEGG" id="bcai:K788_0003077"/>
<evidence type="ECO:0000256" key="1">
    <source>
        <dbReference type="ARBA" id="ARBA00022741"/>
    </source>
</evidence>
<dbReference type="CDD" id="cd03112">
    <property type="entry name" value="CobW-like"/>
    <property type="match status" value="1"/>
</dbReference>
<dbReference type="AlphaFoldDB" id="A0A0P0REH9"/>
<reference evidence="8 9" key="1">
    <citation type="journal article" date="2014" name="Genome Announc.">
        <title>Draft Genome Sequence of the Haloacid-Degrading Burkholderia caribensis Strain MBA4.</title>
        <authorList>
            <person name="Pan Y."/>
            <person name="Kong K.F."/>
            <person name="Tsang J.S."/>
        </authorList>
    </citation>
    <scope>NUCLEOTIDE SEQUENCE [LARGE SCALE GENOMIC DNA]</scope>
    <source>
        <strain evidence="8 9">MBA4</strain>
    </source>
</reference>
<dbReference type="GO" id="GO:0000166">
    <property type="term" value="F:nucleotide binding"/>
    <property type="evidence" value="ECO:0007669"/>
    <property type="project" value="UniProtKB-KW"/>
</dbReference>
<dbReference type="SUPFAM" id="SSF52540">
    <property type="entry name" value="P-loop containing nucleoside triphosphate hydrolases"/>
    <property type="match status" value="1"/>
</dbReference>
<keyword evidence="1" id="KW-0547">Nucleotide-binding</keyword>
<dbReference type="Gene3D" id="3.40.50.300">
    <property type="entry name" value="P-loop containing nucleotide triphosphate hydrolases"/>
    <property type="match status" value="1"/>
</dbReference>
<keyword evidence="2" id="KW-0378">Hydrolase</keyword>
<dbReference type="Gene3D" id="3.30.1220.10">
    <property type="entry name" value="CobW-like, C-terminal domain"/>
    <property type="match status" value="1"/>
</dbReference>
<evidence type="ECO:0000256" key="6">
    <source>
        <dbReference type="ARBA" id="ARBA00049117"/>
    </source>
</evidence>
<name>A0A0P0REH9_9BURK</name>
<dbReference type="GeneID" id="69970759"/>
<dbReference type="EMBL" id="CP012747">
    <property type="protein sequence ID" value="ALL66841.1"/>
    <property type="molecule type" value="Genomic_DNA"/>
</dbReference>
<dbReference type="Proteomes" id="UP000019146">
    <property type="component" value="Chromosome 2"/>
</dbReference>
<accession>A0A0P0REH9</accession>
<comment type="similarity">
    <text evidence="4">Belongs to the SIMIBI class G3E GTPase family. ZNG1 subfamily.</text>
</comment>
<comment type="function">
    <text evidence="5">Zinc chaperone that directly transfers zinc cofactor to target proteins, thereby activating them. Zinc is transferred from the CXCC motif in the GTPase domain to the zinc binding site in target proteins in a process requiring GTP hydrolysis.</text>
</comment>
<dbReference type="SUPFAM" id="SSF90002">
    <property type="entry name" value="Hypothetical protein YjiA, C-terminal domain"/>
    <property type="match status" value="1"/>
</dbReference>
<keyword evidence="3" id="KW-0143">Chaperone</keyword>
<dbReference type="InterPro" id="IPR036627">
    <property type="entry name" value="CobW-likC_sf"/>
</dbReference>
<sequence>MTRIPVTVLTGFLGAGKTTLLNRILREQHGRRYAVIVNEFGAIGIDGGLVVGTEDEVIELNNGCVCCKVRGDLIRVVSGLVRRKNGFDGILIETSGLADPAPVVQTFFIDDEIRQRARLDSVICVADGAHLQARLADSREAAEQLAQADFVLVNKIDLIDAAGLALVQDAVRRINPAAEWLTSVRCEIPLAALLDRGAFDLARVPFRTSPDETRDAPRGERTYRYVPYRVGTAIEQGRHTHGIDSVSMRVERPLDRTRFLGWLQQLVVEQGQDLLRAKGIVDLAGSQRRFVFQGVHMTMDADFDRPWRDGEHRDSRLVFIGRNLDGRELRESIAHCEVDA</sequence>
<protein>
    <submittedName>
        <fullName evidence="8">Putative metal chaperone, involved in Zn homeostasis, GTPase of COG0523 family</fullName>
    </submittedName>
</protein>
<evidence type="ECO:0000256" key="5">
    <source>
        <dbReference type="ARBA" id="ARBA00045658"/>
    </source>
</evidence>
<evidence type="ECO:0000256" key="2">
    <source>
        <dbReference type="ARBA" id="ARBA00022801"/>
    </source>
</evidence>
<dbReference type="Pfam" id="PF02492">
    <property type="entry name" value="cobW"/>
    <property type="match status" value="1"/>
</dbReference>
<organism evidence="8 9">
    <name type="scientific">Paraburkholderia caribensis MBA4</name>
    <dbReference type="NCBI Taxonomy" id="1323664"/>
    <lineage>
        <taxon>Bacteria</taxon>
        <taxon>Pseudomonadati</taxon>
        <taxon>Pseudomonadota</taxon>
        <taxon>Betaproteobacteria</taxon>
        <taxon>Burkholderiales</taxon>
        <taxon>Burkholderiaceae</taxon>
        <taxon>Paraburkholderia</taxon>
    </lineage>
</organism>
<dbReference type="InterPro" id="IPR003495">
    <property type="entry name" value="CobW/HypB/UreG_nucleotide-bd"/>
</dbReference>
<dbReference type="InterPro" id="IPR051316">
    <property type="entry name" value="Zinc-reg_GTPase_activator"/>
</dbReference>
<dbReference type="PANTHER" id="PTHR13748">
    <property type="entry name" value="COBW-RELATED"/>
    <property type="match status" value="1"/>
</dbReference>
<dbReference type="SMART" id="SM00833">
    <property type="entry name" value="CobW_C"/>
    <property type="match status" value="1"/>
</dbReference>
<dbReference type="GO" id="GO:0016787">
    <property type="term" value="F:hydrolase activity"/>
    <property type="evidence" value="ECO:0007669"/>
    <property type="project" value="UniProtKB-KW"/>
</dbReference>
<evidence type="ECO:0000256" key="3">
    <source>
        <dbReference type="ARBA" id="ARBA00023186"/>
    </source>
</evidence>
<dbReference type="PANTHER" id="PTHR13748:SF59">
    <property type="entry name" value="COBW C-TERMINAL DOMAIN-CONTAINING PROTEIN"/>
    <property type="match status" value="1"/>
</dbReference>
<evidence type="ECO:0000256" key="4">
    <source>
        <dbReference type="ARBA" id="ARBA00034320"/>
    </source>
</evidence>
<gene>
    <name evidence="8" type="ORF">K788_0003077</name>
</gene>
<dbReference type="InterPro" id="IPR027417">
    <property type="entry name" value="P-loop_NTPase"/>
</dbReference>
<dbReference type="RefSeq" id="WP_035988379.1">
    <property type="nucleotide sequence ID" value="NZ_CP012747.1"/>
</dbReference>
<comment type="catalytic activity">
    <reaction evidence="6">
        <text>GTP + H2O = GDP + phosphate + H(+)</text>
        <dbReference type="Rhea" id="RHEA:19669"/>
        <dbReference type="ChEBI" id="CHEBI:15377"/>
        <dbReference type="ChEBI" id="CHEBI:15378"/>
        <dbReference type="ChEBI" id="CHEBI:37565"/>
        <dbReference type="ChEBI" id="CHEBI:43474"/>
        <dbReference type="ChEBI" id="CHEBI:58189"/>
    </reaction>
    <physiologicalReaction direction="left-to-right" evidence="6">
        <dbReference type="Rhea" id="RHEA:19670"/>
    </physiologicalReaction>
</comment>
<evidence type="ECO:0000313" key="9">
    <source>
        <dbReference type="Proteomes" id="UP000019146"/>
    </source>
</evidence>
<evidence type="ECO:0000313" key="8">
    <source>
        <dbReference type="EMBL" id="ALL66841.1"/>
    </source>
</evidence>
<dbReference type="Pfam" id="PF07683">
    <property type="entry name" value="CobW_C"/>
    <property type="match status" value="1"/>
</dbReference>
<proteinExistence type="inferred from homology"/>
<feature type="domain" description="CobW C-terminal" evidence="7">
    <location>
        <begin position="243"/>
        <end position="337"/>
    </location>
</feature>
<evidence type="ECO:0000259" key="7">
    <source>
        <dbReference type="SMART" id="SM00833"/>
    </source>
</evidence>
<dbReference type="InterPro" id="IPR011629">
    <property type="entry name" value="CobW-like_C"/>
</dbReference>